<reference evidence="3" key="1">
    <citation type="submission" date="2020-01" db="EMBL/GenBank/DDBJ databases">
        <authorList>
            <person name="Meier V. D."/>
            <person name="Meier V D."/>
        </authorList>
    </citation>
    <scope>NUCLEOTIDE SEQUENCE</scope>
    <source>
        <strain evidence="3">HLG_WM_MAG_01</strain>
    </source>
</reference>
<dbReference type="Gene3D" id="3.60.15.10">
    <property type="entry name" value="Ribonuclease Z/Hydroxyacylglutathione hydrolase-like"/>
    <property type="match status" value="1"/>
</dbReference>
<protein>
    <submittedName>
        <fullName evidence="3">MBL fold metallo-hydrolase</fullName>
    </submittedName>
</protein>
<dbReference type="AlphaFoldDB" id="A0A6S6SKL4"/>
<gene>
    <name evidence="3" type="ORF">HELGO_WM2800</name>
</gene>
<feature type="domain" description="Metallo-beta-lactamase" evidence="2">
    <location>
        <begin position="32"/>
        <end position="253"/>
    </location>
</feature>
<dbReference type="CDD" id="cd07719">
    <property type="entry name" value="arylsulfatase_AtsA-like_MBL-fold"/>
    <property type="match status" value="1"/>
</dbReference>
<dbReference type="SUPFAM" id="SSF56281">
    <property type="entry name" value="Metallo-hydrolase/oxidoreductase"/>
    <property type="match status" value="1"/>
</dbReference>
<dbReference type="Pfam" id="PF12706">
    <property type="entry name" value="Lactamase_B_2"/>
    <property type="match status" value="1"/>
</dbReference>
<organism evidence="3">
    <name type="scientific">uncultured Sulfurovum sp</name>
    <dbReference type="NCBI Taxonomy" id="269237"/>
    <lineage>
        <taxon>Bacteria</taxon>
        <taxon>Pseudomonadati</taxon>
        <taxon>Campylobacterota</taxon>
        <taxon>Epsilonproteobacteria</taxon>
        <taxon>Campylobacterales</taxon>
        <taxon>Sulfurovaceae</taxon>
        <taxon>Sulfurovum</taxon>
        <taxon>environmental samples</taxon>
    </lineage>
</organism>
<evidence type="ECO:0000256" key="1">
    <source>
        <dbReference type="ARBA" id="ARBA00022801"/>
    </source>
</evidence>
<dbReference type="InterPro" id="IPR036866">
    <property type="entry name" value="RibonucZ/Hydroxyglut_hydro"/>
</dbReference>
<dbReference type="InterPro" id="IPR001279">
    <property type="entry name" value="Metallo-B-lactamas"/>
</dbReference>
<accession>A0A6S6SKL4</accession>
<keyword evidence="1 3" id="KW-0378">Hydrolase</keyword>
<evidence type="ECO:0000259" key="2">
    <source>
        <dbReference type="SMART" id="SM00849"/>
    </source>
</evidence>
<sequence length="289" mass="32001">MVWLSPLILLANTSVALQVLGSGGPESGDKRASTAYIIWIDGKSRILIDFGGGASLRFEEVNANIADLDVILLTHLHVDHTADLPALLKSSFFTHASGKLHIFGPDKNIFMPSTDDFIERLFKNAKGAWQYLGDHLDGQARLQLKTHNIRKNHKASLIYKNGSMTIQAISVHHGPIPAIAYRVNIGNKSITFSGDMSGQYHTLETLAKNTNILVAHNAVPQNASGVATQLHMKPSTIGQIAQKATPKKLILSHRMLRTLGKEKETKREIRKYYKGPIQFANDKSYYKVR</sequence>
<evidence type="ECO:0000313" key="3">
    <source>
        <dbReference type="EMBL" id="CAA6803485.1"/>
    </source>
</evidence>
<name>A0A6S6SKL4_9BACT</name>
<dbReference type="PANTHER" id="PTHR46018">
    <property type="entry name" value="ZINC PHOSPHODIESTERASE ELAC PROTEIN 1"/>
    <property type="match status" value="1"/>
</dbReference>
<dbReference type="SMART" id="SM00849">
    <property type="entry name" value="Lactamase_B"/>
    <property type="match status" value="1"/>
</dbReference>
<dbReference type="PANTHER" id="PTHR46018:SF2">
    <property type="entry name" value="ZINC PHOSPHODIESTERASE ELAC PROTEIN 1"/>
    <property type="match status" value="1"/>
</dbReference>
<dbReference type="GO" id="GO:0042781">
    <property type="term" value="F:3'-tRNA processing endoribonuclease activity"/>
    <property type="evidence" value="ECO:0007669"/>
    <property type="project" value="TreeGrafter"/>
</dbReference>
<proteinExistence type="predicted"/>
<dbReference type="EMBL" id="CACVAS010000030">
    <property type="protein sequence ID" value="CAA6803485.1"/>
    <property type="molecule type" value="Genomic_DNA"/>
</dbReference>
<dbReference type="InterPro" id="IPR044094">
    <property type="entry name" value="AtsA-like_MBL-fold"/>
</dbReference>